<dbReference type="PROSITE" id="PS51371">
    <property type="entry name" value="CBS"/>
    <property type="match status" value="2"/>
</dbReference>
<evidence type="ECO:0000313" key="6">
    <source>
        <dbReference type="Proteomes" id="UP001614394"/>
    </source>
</evidence>
<evidence type="ECO:0000256" key="3">
    <source>
        <dbReference type="SAM" id="MobiDB-lite"/>
    </source>
</evidence>
<keyword evidence="1 2" id="KW-0129">CBS domain</keyword>
<protein>
    <submittedName>
        <fullName evidence="5">CBS domain-containing protein</fullName>
    </submittedName>
</protein>
<evidence type="ECO:0000256" key="1">
    <source>
        <dbReference type="ARBA" id="ARBA00023122"/>
    </source>
</evidence>
<dbReference type="SMART" id="SM00116">
    <property type="entry name" value="CBS"/>
    <property type="match status" value="2"/>
</dbReference>
<feature type="domain" description="CBS" evidence="4">
    <location>
        <begin position="10"/>
        <end position="67"/>
    </location>
</feature>
<dbReference type="Gene3D" id="3.10.580.10">
    <property type="entry name" value="CBS-domain"/>
    <property type="match status" value="1"/>
</dbReference>
<dbReference type="InterPro" id="IPR007055">
    <property type="entry name" value="BON_dom"/>
</dbReference>
<dbReference type="Proteomes" id="UP001614394">
    <property type="component" value="Unassembled WGS sequence"/>
</dbReference>
<evidence type="ECO:0000259" key="4">
    <source>
        <dbReference type="PROSITE" id="PS51371"/>
    </source>
</evidence>
<dbReference type="Pfam" id="PF04972">
    <property type="entry name" value="BON"/>
    <property type="match status" value="1"/>
</dbReference>
<dbReference type="PIRSF" id="PIRSF036990">
    <property type="entry name" value="UCP036990_CBS_BON"/>
    <property type="match status" value="1"/>
</dbReference>
<dbReference type="Pfam" id="PF00571">
    <property type="entry name" value="CBS"/>
    <property type="match status" value="2"/>
</dbReference>
<dbReference type="InterPro" id="IPR000644">
    <property type="entry name" value="CBS_dom"/>
</dbReference>
<keyword evidence="6" id="KW-1185">Reference proteome</keyword>
<name>A0ABW8C3K8_9ACTN</name>
<gene>
    <name evidence="5" type="ORF">ACIGXA_10890</name>
</gene>
<dbReference type="InterPro" id="IPR017080">
    <property type="entry name" value="UCP036990_CBS_BON"/>
</dbReference>
<dbReference type="RefSeq" id="WP_399646939.1">
    <property type="nucleotide sequence ID" value="NZ_JBITYG010000002.1"/>
</dbReference>
<sequence length="229" mass="24291">MQHRTVRDVMTHQVVSAGADCSFKELVGMLAENDISAVPVVDDQQRPVGVVSEGDLLRNQASRPDPLGHGQLAGPSDRTGVQPETAVGLMTGPALTARPEWSVVEAARAMERDGVKRLVVVDEIGRLAGIVSRGDLLRVFLRTDRFIREEIVGDVLGRTLQIAEGAVQVQVLEGVVTLRGTLGLRSLGLLVVRLAEGVDGVVNVHDLMVSGVDDVPALPEHSAAVPATP</sequence>
<dbReference type="CDD" id="cd04586">
    <property type="entry name" value="CBS_pair_BON_assoc"/>
    <property type="match status" value="1"/>
</dbReference>
<accession>A0ABW8C3K8</accession>
<comment type="caution">
    <text evidence="5">The sequence shown here is derived from an EMBL/GenBank/DDBJ whole genome shotgun (WGS) entry which is preliminary data.</text>
</comment>
<dbReference type="SUPFAM" id="SSF54631">
    <property type="entry name" value="CBS-domain pair"/>
    <property type="match status" value="1"/>
</dbReference>
<dbReference type="PANTHER" id="PTHR43080">
    <property type="entry name" value="CBS DOMAIN-CONTAINING PROTEIN CBSX3, MITOCHONDRIAL"/>
    <property type="match status" value="1"/>
</dbReference>
<evidence type="ECO:0000256" key="2">
    <source>
        <dbReference type="PROSITE-ProRule" id="PRU00703"/>
    </source>
</evidence>
<organism evidence="5 6">
    <name type="scientific">Streptomyces fildesensis</name>
    <dbReference type="NCBI Taxonomy" id="375757"/>
    <lineage>
        <taxon>Bacteria</taxon>
        <taxon>Bacillati</taxon>
        <taxon>Actinomycetota</taxon>
        <taxon>Actinomycetes</taxon>
        <taxon>Kitasatosporales</taxon>
        <taxon>Streptomycetaceae</taxon>
        <taxon>Streptomyces</taxon>
    </lineage>
</organism>
<feature type="domain" description="CBS" evidence="4">
    <location>
        <begin position="90"/>
        <end position="150"/>
    </location>
</feature>
<reference evidence="5 6" key="1">
    <citation type="submission" date="2024-10" db="EMBL/GenBank/DDBJ databases">
        <title>The Natural Products Discovery Center: Release of the First 8490 Sequenced Strains for Exploring Actinobacteria Biosynthetic Diversity.</title>
        <authorList>
            <person name="Kalkreuter E."/>
            <person name="Kautsar S.A."/>
            <person name="Yang D."/>
            <person name="Bader C.D."/>
            <person name="Teijaro C.N."/>
            <person name="Fluegel L."/>
            <person name="Davis C.M."/>
            <person name="Simpson J.R."/>
            <person name="Lauterbach L."/>
            <person name="Steele A.D."/>
            <person name="Gui C."/>
            <person name="Meng S."/>
            <person name="Li G."/>
            <person name="Viehrig K."/>
            <person name="Ye F."/>
            <person name="Su P."/>
            <person name="Kiefer A.F."/>
            <person name="Nichols A."/>
            <person name="Cepeda A.J."/>
            <person name="Yan W."/>
            <person name="Fan B."/>
            <person name="Jiang Y."/>
            <person name="Adhikari A."/>
            <person name="Zheng C.-J."/>
            <person name="Schuster L."/>
            <person name="Cowan T.M."/>
            <person name="Smanski M.J."/>
            <person name="Chevrette M.G."/>
            <person name="De Carvalho L.P.S."/>
            <person name="Shen B."/>
        </authorList>
    </citation>
    <scope>NUCLEOTIDE SEQUENCE [LARGE SCALE GENOMIC DNA]</scope>
    <source>
        <strain evidence="5 6">NPDC053399</strain>
    </source>
</reference>
<evidence type="ECO:0000313" key="5">
    <source>
        <dbReference type="EMBL" id="MFI9101020.1"/>
    </source>
</evidence>
<dbReference type="PANTHER" id="PTHR43080:SF29">
    <property type="entry name" value="OS02G0818000 PROTEIN"/>
    <property type="match status" value="1"/>
</dbReference>
<dbReference type="InterPro" id="IPR046342">
    <property type="entry name" value="CBS_dom_sf"/>
</dbReference>
<dbReference type="InterPro" id="IPR051257">
    <property type="entry name" value="Diverse_CBS-Domain"/>
</dbReference>
<feature type="region of interest" description="Disordered" evidence="3">
    <location>
        <begin position="59"/>
        <end position="80"/>
    </location>
</feature>
<proteinExistence type="predicted"/>
<dbReference type="EMBL" id="JBITYG010000002">
    <property type="protein sequence ID" value="MFI9101020.1"/>
    <property type="molecule type" value="Genomic_DNA"/>
</dbReference>